<keyword evidence="7" id="KW-0865">Zymogen</keyword>
<keyword evidence="17" id="KW-1185">Reference proteome</keyword>
<dbReference type="SUPFAM" id="SSF49899">
    <property type="entry name" value="Concanavalin A-like lectins/glucanases"/>
    <property type="match status" value="1"/>
</dbReference>
<evidence type="ECO:0000256" key="2">
    <source>
        <dbReference type="ARBA" id="ARBA00022723"/>
    </source>
</evidence>
<feature type="disulfide bond" evidence="10">
    <location>
        <begin position="118"/>
        <end position="140"/>
    </location>
</feature>
<reference evidence="16" key="2">
    <citation type="submission" date="2025-08" db="UniProtKB">
        <authorList>
            <consortium name="Ensembl"/>
        </authorList>
    </citation>
    <scope>IDENTIFICATION</scope>
</reference>
<keyword evidence="3 11" id="KW-0732">Signal</keyword>
<dbReference type="Gene3D" id="2.60.120.200">
    <property type="match status" value="1"/>
</dbReference>
<reference evidence="16" key="3">
    <citation type="submission" date="2025-09" db="UniProtKB">
        <authorList>
            <consortium name="Ensembl"/>
        </authorList>
    </citation>
    <scope>IDENTIFICATION</scope>
</reference>
<evidence type="ECO:0000259" key="15">
    <source>
        <dbReference type="PROSITE" id="PS51864"/>
    </source>
</evidence>
<dbReference type="AlphaFoldDB" id="A0A8C5DQL8"/>
<evidence type="ECO:0000256" key="3">
    <source>
        <dbReference type="ARBA" id="ARBA00022729"/>
    </source>
</evidence>
<dbReference type="EC" id="3.4.24.-" evidence="11"/>
<dbReference type="FunFam" id="3.40.390.10:FF:000015">
    <property type="entry name" value="Meprin A subunit"/>
    <property type="match status" value="1"/>
</dbReference>
<evidence type="ECO:0000256" key="1">
    <source>
        <dbReference type="ARBA" id="ARBA00022670"/>
    </source>
</evidence>
<dbReference type="GO" id="GO:0008270">
    <property type="term" value="F:zinc ion binding"/>
    <property type="evidence" value="ECO:0007669"/>
    <property type="project" value="UniProtKB-UniRule"/>
</dbReference>
<dbReference type="Proteomes" id="UP000694680">
    <property type="component" value="Chromosome 16"/>
</dbReference>
<proteinExistence type="predicted"/>
<dbReference type="OrthoDB" id="291007at2759"/>
<dbReference type="InterPro" id="IPR024079">
    <property type="entry name" value="MetalloPept_cat_dom_sf"/>
</dbReference>
<accession>A0A8C5DQL8</accession>
<name>A0A8C5DQL8_GOUWI</name>
<keyword evidence="13" id="KW-0472">Membrane</keyword>
<dbReference type="GO" id="GO:0004222">
    <property type="term" value="F:metalloendopeptidase activity"/>
    <property type="evidence" value="ECO:0007669"/>
    <property type="project" value="UniProtKB-UniRule"/>
</dbReference>
<evidence type="ECO:0000313" key="17">
    <source>
        <dbReference type="Proteomes" id="UP000694680"/>
    </source>
</evidence>
<evidence type="ECO:0000256" key="4">
    <source>
        <dbReference type="ARBA" id="ARBA00022801"/>
    </source>
</evidence>
<gene>
    <name evidence="16" type="primary">LOC114478502</name>
</gene>
<feature type="binding site" evidence="10">
    <location>
        <position position="158"/>
    </location>
    <ligand>
        <name>Zn(2+)</name>
        <dbReference type="ChEBI" id="CHEBI:29105"/>
        <note>catalytic</note>
    </ligand>
</feature>
<keyword evidence="8 10" id="KW-1015">Disulfide bond</keyword>
<dbReference type="GeneID" id="114478502"/>
<evidence type="ECO:0000256" key="10">
    <source>
        <dbReference type="PROSITE-ProRule" id="PRU01211"/>
    </source>
</evidence>
<comment type="caution">
    <text evidence="10">Lacks conserved residue(s) required for the propagation of feature annotation.</text>
</comment>
<evidence type="ECO:0000256" key="12">
    <source>
        <dbReference type="SAM" id="MobiDB-lite"/>
    </source>
</evidence>
<comment type="cofactor">
    <cofactor evidence="10 11">
        <name>Zn(2+)</name>
        <dbReference type="ChEBI" id="CHEBI:29105"/>
    </cofactor>
    <text evidence="10 11">Binds 1 zinc ion per subunit.</text>
</comment>
<dbReference type="PROSITE" id="PS51864">
    <property type="entry name" value="ASTACIN"/>
    <property type="match status" value="1"/>
</dbReference>
<evidence type="ECO:0000256" key="13">
    <source>
        <dbReference type="SAM" id="Phobius"/>
    </source>
</evidence>
<evidence type="ECO:0000256" key="7">
    <source>
        <dbReference type="ARBA" id="ARBA00023145"/>
    </source>
</evidence>
<dbReference type="InterPro" id="IPR008974">
    <property type="entry name" value="TRAF-like"/>
</dbReference>
<dbReference type="SUPFAM" id="SSF49599">
    <property type="entry name" value="TRAF domain-like"/>
    <property type="match status" value="1"/>
</dbReference>
<keyword evidence="4 10" id="KW-0378">Hydrolase</keyword>
<dbReference type="GO" id="GO:0006508">
    <property type="term" value="P:proteolysis"/>
    <property type="evidence" value="ECO:0007669"/>
    <property type="project" value="UniProtKB-KW"/>
</dbReference>
<protein>
    <recommendedName>
        <fullName evidence="11">Metalloendopeptidase</fullName>
        <ecNumber evidence="11">3.4.24.-</ecNumber>
    </recommendedName>
</protein>
<dbReference type="InterPro" id="IPR013320">
    <property type="entry name" value="ConA-like_dom_sf"/>
</dbReference>
<sequence length="740" mass="83169">MAIKGYFFFLINFTLLSVVISHPIETDAFEIGEEKDITEINKGLMVDDIVEETTGRSATTSGRLWTSPIAYIMQKDLDVNNKGVILKAIEQFRLKTCIDFKPRDAEEYYLHIQQLNGCFSGIGRRKPKPEGQTLSIGLNCGEVSTVEHEFLHALGFYHEQSRYDRDEYVTIVMENIEPGFENNFKKVDSSKSTTQGIEYDYTSVMHYGQKAFSIGKENTIITKDPAFQNAIGQRLEMSPKDILELNLLYKCNSAITFQMFCGFIDESTCNMTKCSQSELQWEMVTSVSDGPTSDHTNLPSGSGDHGDGAGNFMHVSTASGNEGDSAWLETNRMSPKGKCHVQCLQFYYYHTGNEGDQLNIWIREFDDETDTKGTARVMGQITGPATSQWKLHHVSLNAMKHFQVEFEVLKGTGSSTGGFSIDDINLSDTECPHVTMQIDDLKKRLESEKRGTTLYSPRQYSPDGYAYRVAVRLYRLHFGLFVQLVSGDNDDKLVWPCPYRQVTFKMLDQNPNIQLQMSKQRSITSDPEAVDDDGLYLWDNPRKYGTTFLDENNKEAFAGPLLGKKHFGEKDDLAFQDYAKGSTIFTFSFQDINPLFEETELPCPVVGPVSITHPHNGNDDGPCFTGILPFILPTRTTDDKSTQTSLPPITTTDDKRIHTSLLPIATTDDKRFNATLQHFTTTGDKRIHTSLLPIATTDDKRIRTSIPFIATTGDKSIFGLSPRMVASPVLIFLLALILVH</sequence>
<dbReference type="Gene3D" id="2.60.210.10">
    <property type="entry name" value="Apoptosis, Tumor Necrosis Factor Receptor Associated Protein 2, Chain A"/>
    <property type="match status" value="1"/>
</dbReference>
<feature type="compositionally biased region" description="Polar residues" evidence="12">
    <location>
        <begin position="287"/>
        <end position="300"/>
    </location>
</feature>
<evidence type="ECO:0000256" key="11">
    <source>
        <dbReference type="RuleBase" id="RU361183"/>
    </source>
</evidence>
<dbReference type="Pfam" id="PF01400">
    <property type="entry name" value="Astacin"/>
    <property type="match status" value="1"/>
</dbReference>
<dbReference type="InterPro" id="IPR002083">
    <property type="entry name" value="MATH/TRAF_dom"/>
</dbReference>
<keyword evidence="13" id="KW-1133">Transmembrane helix</keyword>
<feature type="domain" description="MAM" evidence="14">
    <location>
        <begin position="259"/>
        <end position="433"/>
    </location>
</feature>
<dbReference type="Pfam" id="PF22486">
    <property type="entry name" value="MATH_2"/>
    <property type="match status" value="1"/>
</dbReference>
<dbReference type="PRINTS" id="PR00480">
    <property type="entry name" value="ASTACIN"/>
</dbReference>
<dbReference type="GO" id="GO:0016020">
    <property type="term" value="C:membrane"/>
    <property type="evidence" value="ECO:0007669"/>
    <property type="project" value="InterPro"/>
</dbReference>
<dbReference type="CDD" id="cd04280">
    <property type="entry name" value="ZnMc_astacin_like"/>
    <property type="match status" value="1"/>
</dbReference>
<feature type="binding site" evidence="10">
    <location>
        <position position="148"/>
    </location>
    <ligand>
        <name>Zn(2+)</name>
        <dbReference type="ChEBI" id="CHEBI:29105"/>
        <note>catalytic</note>
    </ligand>
</feature>
<evidence type="ECO:0000313" key="16">
    <source>
        <dbReference type="Ensembl" id="ENSGWIP00000010401.1"/>
    </source>
</evidence>
<feature type="signal peptide" evidence="11">
    <location>
        <begin position="1"/>
        <end position="21"/>
    </location>
</feature>
<dbReference type="PANTHER" id="PTHR10127">
    <property type="entry name" value="DISCOIDIN, CUB, EGF, LAMININ , AND ZINC METALLOPROTEASE DOMAIN CONTAINING"/>
    <property type="match status" value="1"/>
</dbReference>
<evidence type="ECO:0000256" key="6">
    <source>
        <dbReference type="ARBA" id="ARBA00023049"/>
    </source>
</evidence>
<feature type="domain" description="Peptidase M12A" evidence="15">
    <location>
        <begin position="57"/>
        <end position="252"/>
    </location>
</feature>
<dbReference type="InterPro" id="IPR000998">
    <property type="entry name" value="MAM_dom"/>
</dbReference>
<dbReference type="InterPro" id="IPR034035">
    <property type="entry name" value="Astacin-like_dom"/>
</dbReference>
<evidence type="ECO:0000256" key="8">
    <source>
        <dbReference type="ARBA" id="ARBA00023157"/>
    </source>
</evidence>
<dbReference type="SMART" id="SM00235">
    <property type="entry name" value="ZnMc"/>
    <property type="match status" value="1"/>
</dbReference>
<dbReference type="InterPro" id="IPR006026">
    <property type="entry name" value="Peptidase_Metallo"/>
</dbReference>
<feature type="transmembrane region" description="Helical" evidence="13">
    <location>
        <begin position="720"/>
        <end position="739"/>
    </location>
</feature>
<evidence type="ECO:0000259" key="14">
    <source>
        <dbReference type="PROSITE" id="PS50060"/>
    </source>
</evidence>
<evidence type="ECO:0000256" key="5">
    <source>
        <dbReference type="ARBA" id="ARBA00022833"/>
    </source>
</evidence>
<dbReference type="CDD" id="cd06263">
    <property type="entry name" value="MAM"/>
    <property type="match status" value="1"/>
</dbReference>
<dbReference type="SMART" id="SM00137">
    <property type="entry name" value="MAM"/>
    <property type="match status" value="1"/>
</dbReference>
<feature type="binding site" evidence="10">
    <location>
        <position position="152"/>
    </location>
    <ligand>
        <name>Zn(2+)</name>
        <dbReference type="ChEBI" id="CHEBI:29105"/>
        <note>catalytic</note>
    </ligand>
</feature>
<dbReference type="InterPro" id="IPR001506">
    <property type="entry name" value="Peptidase_M12A"/>
</dbReference>
<organism evidence="16 17">
    <name type="scientific">Gouania willdenowi</name>
    <name type="common">Blunt-snouted clingfish</name>
    <name type="synonym">Lepadogaster willdenowi</name>
    <dbReference type="NCBI Taxonomy" id="441366"/>
    <lineage>
        <taxon>Eukaryota</taxon>
        <taxon>Metazoa</taxon>
        <taxon>Chordata</taxon>
        <taxon>Craniata</taxon>
        <taxon>Vertebrata</taxon>
        <taxon>Euteleostomi</taxon>
        <taxon>Actinopterygii</taxon>
        <taxon>Neopterygii</taxon>
        <taxon>Teleostei</taxon>
        <taxon>Neoteleostei</taxon>
        <taxon>Acanthomorphata</taxon>
        <taxon>Ovalentaria</taxon>
        <taxon>Blenniimorphae</taxon>
        <taxon>Blenniiformes</taxon>
        <taxon>Gobiesocoidei</taxon>
        <taxon>Gobiesocidae</taxon>
        <taxon>Gobiesocinae</taxon>
        <taxon>Gouania</taxon>
    </lineage>
</organism>
<reference evidence="16" key="1">
    <citation type="submission" date="2020-06" db="EMBL/GenBank/DDBJ databases">
        <authorList>
            <consortium name="Wellcome Sanger Institute Data Sharing"/>
        </authorList>
    </citation>
    <scope>NUCLEOTIDE SEQUENCE [LARGE SCALE GENOMIC DNA]</scope>
</reference>
<keyword evidence="13" id="KW-0812">Transmembrane</keyword>
<dbReference type="Gene3D" id="3.40.390.10">
    <property type="entry name" value="Collagenase (Catalytic Domain)"/>
    <property type="match status" value="1"/>
</dbReference>
<dbReference type="Pfam" id="PF00629">
    <property type="entry name" value="MAM"/>
    <property type="match status" value="1"/>
</dbReference>
<feature type="chain" id="PRO_5034451019" description="Metalloendopeptidase" evidence="11">
    <location>
        <begin position="22"/>
        <end position="740"/>
    </location>
</feature>
<keyword evidence="1 10" id="KW-0645">Protease</keyword>
<evidence type="ECO:0000256" key="9">
    <source>
        <dbReference type="ARBA" id="ARBA00023180"/>
    </source>
</evidence>
<keyword evidence="6 10" id="KW-0482">Metalloprotease</keyword>
<dbReference type="RefSeq" id="XP_028327411.1">
    <property type="nucleotide sequence ID" value="XM_028471610.1"/>
</dbReference>
<dbReference type="Ensembl" id="ENSGWIT00000011558.1">
    <property type="protein sequence ID" value="ENSGWIP00000010401.1"/>
    <property type="gene ID" value="ENSGWIG00000006106.1"/>
</dbReference>
<feature type="active site" evidence="10">
    <location>
        <position position="149"/>
    </location>
</feature>
<dbReference type="SUPFAM" id="SSF55486">
    <property type="entry name" value="Metalloproteases ('zincins'), catalytic domain"/>
    <property type="match status" value="1"/>
</dbReference>
<dbReference type="PROSITE" id="PS50060">
    <property type="entry name" value="MAM_2"/>
    <property type="match status" value="1"/>
</dbReference>
<feature type="region of interest" description="Disordered" evidence="12">
    <location>
        <begin position="287"/>
        <end position="315"/>
    </location>
</feature>
<dbReference type="PANTHER" id="PTHR10127:SF903">
    <property type="entry name" value="MEPRIN A SUBUNIT"/>
    <property type="match status" value="1"/>
</dbReference>
<keyword evidence="2 10" id="KW-0479">Metal-binding</keyword>
<keyword evidence="5 10" id="KW-0862">Zinc</keyword>
<keyword evidence="9" id="KW-0325">Glycoprotein</keyword>